<gene>
    <name evidence="3" type="ORF">B0T25DRAFT_187199</name>
</gene>
<dbReference type="InterPro" id="IPR036812">
    <property type="entry name" value="NAD(P)_OxRdtase_dom_sf"/>
</dbReference>
<name>A0AAJ0MDL6_9PEZI</name>
<dbReference type="SUPFAM" id="SSF51430">
    <property type="entry name" value="NAD(P)-linked oxidoreductase"/>
    <property type="match status" value="1"/>
</dbReference>
<dbReference type="PANTHER" id="PTHR43625:SF40">
    <property type="entry name" value="ALDO-KETO REDUCTASE YAKC [NADP(+)]"/>
    <property type="match status" value="1"/>
</dbReference>
<dbReference type="AlphaFoldDB" id="A0AAJ0MDL6"/>
<dbReference type="PRINTS" id="PR00069">
    <property type="entry name" value="ALDKETRDTASE"/>
</dbReference>
<proteinExistence type="predicted"/>
<dbReference type="Pfam" id="PF00248">
    <property type="entry name" value="Aldo_ket_red"/>
    <property type="match status" value="1"/>
</dbReference>
<comment type="caution">
    <text evidence="3">The sequence shown here is derived from an EMBL/GenBank/DDBJ whole genome shotgun (WGS) entry which is preliminary data.</text>
</comment>
<feature type="domain" description="NADP-dependent oxidoreductase" evidence="2">
    <location>
        <begin position="21"/>
        <end position="318"/>
    </location>
</feature>
<dbReference type="Proteomes" id="UP001275084">
    <property type="component" value="Unassembled WGS sequence"/>
</dbReference>
<dbReference type="EMBL" id="JAUIQD010000004">
    <property type="protein sequence ID" value="KAK3352522.1"/>
    <property type="molecule type" value="Genomic_DNA"/>
</dbReference>
<evidence type="ECO:0000313" key="3">
    <source>
        <dbReference type="EMBL" id="KAK3352522.1"/>
    </source>
</evidence>
<reference evidence="3" key="2">
    <citation type="submission" date="2023-06" db="EMBL/GenBank/DDBJ databases">
        <authorList>
            <consortium name="Lawrence Berkeley National Laboratory"/>
            <person name="Haridas S."/>
            <person name="Hensen N."/>
            <person name="Bonometti L."/>
            <person name="Westerberg I."/>
            <person name="Brannstrom I.O."/>
            <person name="Guillou S."/>
            <person name="Cros-Aarteil S."/>
            <person name="Calhoun S."/>
            <person name="Kuo A."/>
            <person name="Mondo S."/>
            <person name="Pangilinan J."/>
            <person name="Riley R."/>
            <person name="Labutti K."/>
            <person name="Andreopoulos B."/>
            <person name="Lipzen A."/>
            <person name="Chen C."/>
            <person name="Yanf M."/>
            <person name="Daum C."/>
            <person name="Ng V."/>
            <person name="Clum A."/>
            <person name="Steindorff A."/>
            <person name="Ohm R."/>
            <person name="Martin F."/>
            <person name="Silar P."/>
            <person name="Natvig D."/>
            <person name="Lalanne C."/>
            <person name="Gautier V."/>
            <person name="Ament-Velasquez S.L."/>
            <person name="Kruys A."/>
            <person name="Hutchinson M.I."/>
            <person name="Powell A.J."/>
            <person name="Barry K."/>
            <person name="Miller A.N."/>
            <person name="Grigoriev I.V."/>
            <person name="Debuchy R."/>
            <person name="Gladieux P."/>
            <person name="Thoren M.H."/>
            <person name="Johannesson H."/>
        </authorList>
    </citation>
    <scope>NUCLEOTIDE SEQUENCE</scope>
    <source>
        <strain evidence="3">CBS 955.72</strain>
    </source>
</reference>
<accession>A0AAJ0MDL6</accession>
<dbReference type="GO" id="GO:0016491">
    <property type="term" value="F:oxidoreductase activity"/>
    <property type="evidence" value="ECO:0007669"/>
    <property type="project" value="UniProtKB-KW"/>
</dbReference>
<organism evidence="3 4">
    <name type="scientific">Lasiosphaeria hispida</name>
    <dbReference type="NCBI Taxonomy" id="260671"/>
    <lineage>
        <taxon>Eukaryota</taxon>
        <taxon>Fungi</taxon>
        <taxon>Dikarya</taxon>
        <taxon>Ascomycota</taxon>
        <taxon>Pezizomycotina</taxon>
        <taxon>Sordariomycetes</taxon>
        <taxon>Sordariomycetidae</taxon>
        <taxon>Sordariales</taxon>
        <taxon>Lasiosphaeriaceae</taxon>
        <taxon>Lasiosphaeria</taxon>
    </lineage>
</organism>
<protein>
    <submittedName>
        <fullName evidence="3">Aldo/keto reductase</fullName>
    </submittedName>
</protein>
<dbReference type="Gene3D" id="3.20.20.100">
    <property type="entry name" value="NADP-dependent oxidoreductase domain"/>
    <property type="match status" value="1"/>
</dbReference>
<dbReference type="GO" id="GO:0005737">
    <property type="term" value="C:cytoplasm"/>
    <property type="evidence" value="ECO:0007669"/>
    <property type="project" value="TreeGrafter"/>
</dbReference>
<evidence type="ECO:0000256" key="1">
    <source>
        <dbReference type="ARBA" id="ARBA00023002"/>
    </source>
</evidence>
<dbReference type="InterPro" id="IPR020471">
    <property type="entry name" value="AKR"/>
</dbReference>
<dbReference type="InterPro" id="IPR023210">
    <property type="entry name" value="NADP_OxRdtase_dom"/>
</dbReference>
<dbReference type="InterPro" id="IPR050791">
    <property type="entry name" value="Aldo-Keto_reductase"/>
</dbReference>
<keyword evidence="1" id="KW-0560">Oxidoreductase</keyword>
<sequence length="345" mass="37926">MASKSIPQYPLGKNGPSVPALGFGLMGLSYVTYGTIPSEEEQFAVLDRAYELGARFWDTADLYGDSEALIGKWFKRTGKRDDIFLASKFGFVKGSKTFEVDSSGKYCKEACGASLKALGIDSIDLYYMHHANRKTPIEETMRALAELKAEGKIKHIGLSGVSSVTLRRAVKIAPVAAVQADYSPFVLDIEGPTSDNFLATCRELGVAFVAAMPLGRGMITSTFASGQPVGDEKDMRVHVMPRFQEANRKKNVKVISQFEELAKKKGCSVAQLSLAWLLKQGHDILPIPGTKKIKYLEENWASLDITLSDEEEAEVRGFIEKAEIAGHYMPPQFASYIFVDTVEEA</sequence>
<reference evidence="3" key="1">
    <citation type="journal article" date="2023" name="Mol. Phylogenet. Evol.">
        <title>Genome-scale phylogeny and comparative genomics of the fungal order Sordariales.</title>
        <authorList>
            <person name="Hensen N."/>
            <person name="Bonometti L."/>
            <person name="Westerberg I."/>
            <person name="Brannstrom I.O."/>
            <person name="Guillou S."/>
            <person name="Cros-Aarteil S."/>
            <person name="Calhoun S."/>
            <person name="Haridas S."/>
            <person name="Kuo A."/>
            <person name="Mondo S."/>
            <person name="Pangilinan J."/>
            <person name="Riley R."/>
            <person name="LaButti K."/>
            <person name="Andreopoulos B."/>
            <person name="Lipzen A."/>
            <person name="Chen C."/>
            <person name="Yan M."/>
            <person name="Daum C."/>
            <person name="Ng V."/>
            <person name="Clum A."/>
            <person name="Steindorff A."/>
            <person name="Ohm R.A."/>
            <person name="Martin F."/>
            <person name="Silar P."/>
            <person name="Natvig D.O."/>
            <person name="Lalanne C."/>
            <person name="Gautier V."/>
            <person name="Ament-Velasquez S.L."/>
            <person name="Kruys A."/>
            <person name="Hutchinson M.I."/>
            <person name="Powell A.J."/>
            <person name="Barry K."/>
            <person name="Miller A.N."/>
            <person name="Grigoriev I.V."/>
            <person name="Debuchy R."/>
            <person name="Gladieux P."/>
            <person name="Hiltunen Thoren M."/>
            <person name="Johannesson H."/>
        </authorList>
    </citation>
    <scope>NUCLEOTIDE SEQUENCE</scope>
    <source>
        <strain evidence="3">CBS 955.72</strain>
    </source>
</reference>
<evidence type="ECO:0000259" key="2">
    <source>
        <dbReference type="Pfam" id="PF00248"/>
    </source>
</evidence>
<keyword evidence="4" id="KW-1185">Reference proteome</keyword>
<evidence type="ECO:0000313" key="4">
    <source>
        <dbReference type="Proteomes" id="UP001275084"/>
    </source>
</evidence>
<dbReference type="PANTHER" id="PTHR43625">
    <property type="entry name" value="AFLATOXIN B1 ALDEHYDE REDUCTASE"/>
    <property type="match status" value="1"/>
</dbReference>